<feature type="active site" evidence="9">
    <location>
        <position position="155"/>
    </location>
</feature>
<keyword evidence="2 9" id="KW-1003">Cell membrane</keyword>
<sequence length="205" mass="22874">MPRKYVILLAVTLGVIVLDQWTKYLVVRELTTQMDGKESLGERLGAMYSEPPPQGFDGLHYRSKRHIEVSESFFRIRYAENPGAAWGLFRNLPPDTRGPLFHVVSLGAVLLIVYYFRKLSGTAPEERWALWGLPLVLGGALGNYIDRLARGFVIDFLEAHWFDKAAWPSFNIADSAICIGVGMLIVDAFVRKEKPASAASSSAKT</sequence>
<comment type="similarity">
    <text evidence="1 9 10">Belongs to the peptidase A8 family.</text>
</comment>
<keyword evidence="7 9" id="KW-1133">Transmembrane helix</keyword>
<evidence type="ECO:0000256" key="7">
    <source>
        <dbReference type="ARBA" id="ARBA00022989"/>
    </source>
</evidence>
<feature type="transmembrane region" description="Helical" evidence="9">
    <location>
        <begin position="99"/>
        <end position="116"/>
    </location>
</feature>
<dbReference type="PANTHER" id="PTHR33695:SF1">
    <property type="entry name" value="LIPOPROTEIN SIGNAL PEPTIDASE"/>
    <property type="match status" value="1"/>
</dbReference>
<accession>A0ABX7NRG9</accession>
<dbReference type="HAMAP" id="MF_00161">
    <property type="entry name" value="LspA"/>
    <property type="match status" value="1"/>
</dbReference>
<protein>
    <recommendedName>
        <fullName evidence="9">Lipoprotein signal peptidase</fullName>
        <ecNumber evidence="9">3.4.23.36</ecNumber>
    </recommendedName>
    <alternativeName>
        <fullName evidence="9">Prolipoprotein signal peptidase</fullName>
    </alternativeName>
    <alternativeName>
        <fullName evidence="9">Signal peptidase II</fullName>
        <shortName evidence="9">SPase II</shortName>
    </alternativeName>
</protein>
<evidence type="ECO:0000256" key="9">
    <source>
        <dbReference type="HAMAP-Rule" id="MF_00161"/>
    </source>
</evidence>
<evidence type="ECO:0000256" key="4">
    <source>
        <dbReference type="ARBA" id="ARBA00022692"/>
    </source>
</evidence>
<dbReference type="Proteomes" id="UP000662747">
    <property type="component" value="Chromosome"/>
</dbReference>
<comment type="subcellular location">
    <subcellularLocation>
        <location evidence="9">Cell membrane</location>
        <topology evidence="9">Multi-pass membrane protein</topology>
    </subcellularLocation>
</comment>
<reference evidence="11 12" key="1">
    <citation type="submission" date="2021-02" db="EMBL/GenBank/DDBJ databases">
        <title>De Novo genome assembly of isolated myxobacteria.</title>
        <authorList>
            <person name="Stevens D.C."/>
        </authorList>
    </citation>
    <scope>NUCLEOTIDE SEQUENCE [LARGE SCALE GENOMIC DNA]</scope>
    <source>
        <strain evidence="12">SCPEA02</strain>
    </source>
</reference>
<keyword evidence="5 9" id="KW-0064">Aspartyl protease</keyword>
<feature type="active site" evidence="9">
    <location>
        <position position="174"/>
    </location>
</feature>
<dbReference type="PRINTS" id="PR00781">
    <property type="entry name" value="LIPOSIGPTASE"/>
</dbReference>
<evidence type="ECO:0000256" key="6">
    <source>
        <dbReference type="ARBA" id="ARBA00022801"/>
    </source>
</evidence>
<evidence type="ECO:0000256" key="2">
    <source>
        <dbReference type="ARBA" id="ARBA00022475"/>
    </source>
</evidence>
<evidence type="ECO:0000313" key="12">
    <source>
        <dbReference type="Proteomes" id="UP000662747"/>
    </source>
</evidence>
<evidence type="ECO:0000256" key="3">
    <source>
        <dbReference type="ARBA" id="ARBA00022670"/>
    </source>
</evidence>
<dbReference type="PANTHER" id="PTHR33695">
    <property type="entry name" value="LIPOPROTEIN SIGNAL PEPTIDASE"/>
    <property type="match status" value="1"/>
</dbReference>
<dbReference type="InterPro" id="IPR001872">
    <property type="entry name" value="Peptidase_A8"/>
</dbReference>
<dbReference type="Pfam" id="PF01252">
    <property type="entry name" value="Peptidase_A8"/>
    <property type="match status" value="1"/>
</dbReference>
<keyword evidence="3 9" id="KW-0645">Protease</keyword>
<comment type="function">
    <text evidence="9">This protein specifically catalyzes the removal of signal peptides from prolipoproteins.</text>
</comment>
<gene>
    <name evidence="9 11" type="primary">lspA</name>
    <name evidence="11" type="ORF">JY651_38175</name>
</gene>
<keyword evidence="8 9" id="KW-0472">Membrane</keyword>
<evidence type="ECO:0000256" key="8">
    <source>
        <dbReference type="ARBA" id="ARBA00023136"/>
    </source>
</evidence>
<organism evidence="11 12">
    <name type="scientific">Pyxidicoccus parkwayensis</name>
    <dbReference type="NCBI Taxonomy" id="2813578"/>
    <lineage>
        <taxon>Bacteria</taxon>
        <taxon>Pseudomonadati</taxon>
        <taxon>Myxococcota</taxon>
        <taxon>Myxococcia</taxon>
        <taxon>Myxococcales</taxon>
        <taxon>Cystobacterineae</taxon>
        <taxon>Myxococcaceae</taxon>
        <taxon>Pyxidicoccus</taxon>
    </lineage>
</organism>
<evidence type="ECO:0000313" key="11">
    <source>
        <dbReference type="EMBL" id="QSQ20991.1"/>
    </source>
</evidence>
<feature type="transmembrane region" description="Helical" evidence="9">
    <location>
        <begin position="128"/>
        <end position="145"/>
    </location>
</feature>
<comment type="catalytic activity">
    <reaction evidence="9">
        <text>Release of signal peptides from bacterial membrane prolipoproteins. Hydrolyzes -Xaa-Yaa-Zaa-|-(S,diacylglyceryl)Cys-, in which Xaa is hydrophobic (preferably Leu), and Yaa (Ala or Ser) and Zaa (Gly or Ala) have small, neutral side chains.</text>
        <dbReference type="EC" id="3.4.23.36"/>
    </reaction>
</comment>
<dbReference type="NCBIfam" id="TIGR00077">
    <property type="entry name" value="lspA"/>
    <property type="match status" value="1"/>
</dbReference>
<dbReference type="GO" id="GO:0004190">
    <property type="term" value="F:aspartic-type endopeptidase activity"/>
    <property type="evidence" value="ECO:0007669"/>
    <property type="project" value="UniProtKB-EC"/>
</dbReference>
<comment type="caution">
    <text evidence="9">Lacks conserved residue(s) required for the propagation of feature annotation.</text>
</comment>
<evidence type="ECO:0000256" key="10">
    <source>
        <dbReference type="RuleBase" id="RU004181"/>
    </source>
</evidence>
<keyword evidence="12" id="KW-1185">Reference proteome</keyword>
<keyword evidence="6 9" id="KW-0378">Hydrolase</keyword>
<evidence type="ECO:0000256" key="5">
    <source>
        <dbReference type="ARBA" id="ARBA00022750"/>
    </source>
</evidence>
<evidence type="ECO:0000256" key="1">
    <source>
        <dbReference type="ARBA" id="ARBA00006139"/>
    </source>
</evidence>
<dbReference type="NCBIfam" id="NF011355">
    <property type="entry name" value="PRK14773.1"/>
    <property type="match status" value="1"/>
</dbReference>
<dbReference type="EMBL" id="CP071090">
    <property type="protein sequence ID" value="QSQ20991.1"/>
    <property type="molecule type" value="Genomic_DNA"/>
</dbReference>
<name>A0ABX7NRG9_9BACT</name>
<dbReference type="EC" id="3.4.23.36" evidence="9"/>
<keyword evidence="4 9" id="KW-0812">Transmembrane</keyword>
<feature type="transmembrane region" description="Helical" evidence="9">
    <location>
        <begin position="165"/>
        <end position="186"/>
    </location>
</feature>
<dbReference type="RefSeq" id="WP_206722570.1">
    <property type="nucleotide sequence ID" value="NZ_CP071090.1"/>
</dbReference>
<comment type="pathway">
    <text evidence="9">Protein modification; lipoprotein biosynthesis (signal peptide cleavage).</text>
</comment>
<proteinExistence type="inferred from homology"/>